<dbReference type="RefSeq" id="XP_021866969.2">
    <property type="nucleotide sequence ID" value="XM_022011277.2"/>
</dbReference>
<keyword evidence="6 9" id="KW-0804">Transcription</keyword>
<comment type="subcellular location">
    <subcellularLocation>
        <location evidence="8 9">Nucleus</location>
    </subcellularLocation>
</comment>
<reference evidence="12" key="1">
    <citation type="journal article" date="2021" name="Nat. Commun.">
        <title>Genomic analyses provide insights into spinach domestication and the genetic basis of agronomic traits.</title>
        <authorList>
            <person name="Cai X."/>
            <person name="Sun X."/>
            <person name="Xu C."/>
            <person name="Sun H."/>
            <person name="Wang X."/>
            <person name="Ge C."/>
            <person name="Zhang Z."/>
            <person name="Wang Q."/>
            <person name="Fei Z."/>
            <person name="Jiao C."/>
            <person name="Wang Q."/>
        </authorList>
    </citation>
    <scope>NUCLEOTIDE SEQUENCE [LARGE SCALE GENOMIC DNA]</scope>
    <source>
        <strain evidence="12">cv. Varoflay</strain>
    </source>
</reference>
<evidence type="ECO:0000256" key="9">
    <source>
        <dbReference type="RuleBase" id="RU369094"/>
    </source>
</evidence>
<dbReference type="KEGG" id="soe:110805653"/>
<dbReference type="PANTHER" id="PTHR31992:SF306">
    <property type="entry name" value="DOF ZINC FINGER PROTEIN DOF5.6"/>
    <property type="match status" value="1"/>
</dbReference>
<evidence type="ECO:0000256" key="5">
    <source>
        <dbReference type="ARBA" id="ARBA00023125"/>
    </source>
</evidence>
<evidence type="ECO:0000256" key="7">
    <source>
        <dbReference type="ARBA" id="ARBA00023242"/>
    </source>
</evidence>
<evidence type="ECO:0000256" key="2">
    <source>
        <dbReference type="ARBA" id="ARBA00022771"/>
    </source>
</evidence>
<dbReference type="GO" id="GO:0003700">
    <property type="term" value="F:DNA-binding transcription factor activity"/>
    <property type="evidence" value="ECO:0007669"/>
    <property type="project" value="UniProtKB-UniRule"/>
</dbReference>
<dbReference type="InterPro" id="IPR003851">
    <property type="entry name" value="Znf_Dof"/>
</dbReference>
<dbReference type="GeneID" id="110805653"/>
<organism evidence="12 13">
    <name type="scientific">Spinacia oleracea</name>
    <name type="common">Spinach</name>
    <dbReference type="NCBI Taxonomy" id="3562"/>
    <lineage>
        <taxon>Eukaryota</taxon>
        <taxon>Viridiplantae</taxon>
        <taxon>Streptophyta</taxon>
        <taxon>Embryophyta</taxon>
        <taxon>Tracheophyta</taxon>
        <taxon>Spermatophyta</taxon>
        <taxon>Magnoliopsida</taxon>
        <taxon>eudicotyledons</taxon>
        <taxon>Gunneridae</taxon>
        <taxon>Pentapetalae</taxon>
        <taxon>Caryophyllales</taxon>
        <taxon>Chenopodiaceae</taxon>
        <taxon>Chenopodioideae</taxon>
        <taxon>Anserineae</taxon>
        <taxon>Spinacia</taxon>
    </lineage>
</organism>
<feature type="compositionally biased region" description="Gly residues" evidence="10">
    <location>
        <begin position="22"/>
        <end position="31"/>
    </location>
</feature>
<keyword evidence="2 8" id="KW-0863">Zinc-finger</keyword>
<dbReference type="PANTHER" id="PTHR31992">
    <property type="entry name" value="DOF ZINC FINGER PROTEIN DOF1.4-RELATED"/>
    <property type="match status" value="1"/>
</dbReference>
<feature type="region of interest" description="Disordered" evidence="10">
    <location>
        <begin position="1"/>
        <end position="39"/>
    </location>
</feature>
<dbReference type="GO" id="GO:0003677">
    <property type="term" value="F:DNA binding"/>
    <property type="evidence" value="ECO:0007669"/>
    <property type="project" value="UniProtKB-UniRule"/>
</dbReference>
<keyword evidence="3 9" id="KW-0862">Zinc</keyword>
<keyword evidence="7 8" id="KW-0539">Nucleus</keyword>
<dbReference type="Proteomes" id="UP000813463">
    <property type="component" value="Chromosome 6"/>
</dbReference>
<evidence type="ECO:0000259" key="11">
    <source>
        <dbReference type="PROSITE" id="PS50884"/>
    </source>
</evidence>
<dbReference type="InterPro" id="IPR045174">
    <property type="entry name" value="Dof"/>
</dbReference>
<keyword evidence="4 9" id="KW-0805">Transcription regulation</keyword>
<reference evidence="13" key="2">
    <citation type="submission" date="2025-08" db="UniProtKB">
        <authorList>
            <consortium name="RefSeq"/>
        </authorList>
    </citation>
    <scope>IDENTIFICATION</scope>
    <source>
        <tissue evidence="13">Leaf</tissue>
    </source>
</reference>
<dbReference type="AlphaFoldDB" id="A0A9R0JFH2"/>
<protein>
    <recommendedName>
        <fullName evidence="9">Dof zinc finger protein</fullName>
    </recommendedName>
</protein>
<dbReference type="GO" id="GO:0008270">
    <property type="term" value="F:zinc ion binding"/>
    <property type="evidence" value="ECO:0007669"/>
    <property type="project" value="UniProtKB-KW"/>
</dbReference>
<evidence type="ECO:0000313" key="13">
    <source>
        <dbReference type="RefSeq" id="XP_021866969.2"/>
    </source>
</evidence>
<evidence type="ECO:0000313" key="12">
    <source>
        <dbReference type="Proteomes" id="UP000813463"/>
    </source>
</evidence>
<gene>
    <name evidence="13" type="primary">LOC110805653</name>
</gene>
<keyword evidence="12" id="KW-1185">Reference proteome</keyword>
<dbReference type="PROSITE" id="PS50884">
    <property type="entry name" value="ZF_DOF_2"/>
    <property type="match status" value="1"/>
</dbReference>
<sequence length="251" mass="27352">MEQRIDLVSVGGGGEDQPNECQGGGGAGGGQNNNNNNTNQPPLQSCPRCNSADTKFCYYNNYSLSQRRYFCKGCRRYWTQGGTLRNIPVGGGFRKNKRAKVDIASPSQQPQQMQQAIEPPHLFAVPPVISAGNGNNFLLGNQNHRAGLFTSATLVALHQMRQQQQQMFALGTNRGLLQDFNVPNTRSNPVDGLLFQTAAPSSITGEWNIGTETEGVPALPSLSEPIYNDDVNNRVNNINDDVNNNINNSNT</sequence>
<proteinExistence type="predicted"/>
<keyword evidence="5 8" id="KW-0238">DNA-binding</keyword>
<dbReference type="GO" id="GO:0005634">
    <property type="term" value="C:nucleus"/>
    <property type="evidence" value="ECO:0007669"/>
    <property type="project" value="UniProtKB-SubCell"/>
</dbReference>
<dbReference type="PROSITE" id="PS01361">
    <property type="entry name" value="ZF_DOF_1"/>
    <property type="match status" value="1"/>
</dbReference>
<evidence type="ECO:0000256" key="6">
    <source>
        <dbReference type="ARBA" id="ARBA00023163"/>
    </source>
</evidence>
<accession>A0A9R0JFH2</accession>
<evidence type="ECO:0000256" key="3">
    <source>
        <dbReference type="ARBA" id="ARBA00022833"/>
    </source>
</evidence>
<dbReference type="Pfam" id="PF02701">
    <property type="entry name" value="Zn_ribbon_Dof"/>
    <property type="match status" value="1"/>
</dbReference>
<feature type="domain" description="Dof-type" evidence="11">
    <location>
        <begin position="44"/>
        <end position="98"/>
    </location>
</feature>
<evidence type="ECO:0000256" key="10">
    <source>
        <dbReference type="SAM" id="MobiDB-lite"/>
    </source>
</evidence>
<evidence type="ECO:0000256" key="4">
    <source>
        <dbReference type="ARBA" id="ARBA00023015"/>
    </source>
</evidence>
<keyword evidence="1 9" id="KW-0479">Metal-binding</keyword>
<evidence type="ECO:0000256" key="1">
    <source>
        <dbReference type="ARBA" id="ARBA00022723"/>
    </source>
</evidence>
<comment type="function">
    <text evidence="9">Transcription factor that binds specifically to a 5'-AA[AG]G-3' consensus core sequence.</text>
</comment>
<evidence type="ECO:0000256" key="8">
    <source>
        <dbReference type="PROSITE-ProRule" id="PRU00071"/>
    </source>
</evidence>
<name>A0A9R0JFH2_SPIOL</name>